<dbReference type="RefSeq" id="WP_117393642.1">
    <property type="nucleotide sequence ID" value="NZ_QWDC01000004.1"/>
</dbReference>
<comment type="caution">
    <text evidence="2">The sequence shown here is derived from an EMBL/GenBank/DDBJ whole genome shotgun (WGS) entry which is preliminary data.</text>
</comment>
<dbReference type="CDD" id="cd01741">
    <property type="entry name" value="GATase1_1"/>
    <property type="match status" value="1"/>
</dbReference>
<dbReference type="Pfam" id="PF00117">
    <property type="entry name" value="GATase"/>
    <property type="match status" value="1"/>
</dbReference>
<dbReference type="InterPro" id="IPR017926">
    <property type="entry name" value="GATASE"/>
</dbReference>
<dbReference type="PANTHER" id="PTHR42695">
    <property type="entry name" value="GLUTAMINE AMIDOTRANSFERASE YLR126C-RELATED"/>
    <property type="match status" value="1"/>
</dbReference>
<name>A0A372NMZ7_9SPHI</name>
<dbReference type="SUPFAM" id="SSF52317">
    <property type="entry name" value="Class I glutamine amidotransferase-like"/>
    <property type="match status" value="1"/>
</dbReference>
<keyword evidence="3" id="KW-1185">Reference proteome</keyword>
<dbReference type="Proteomes" id="UP000264217">
    <property type="component" value="Unassembled WGS sequence"/>
</dbReference>
<accession>A0A372NMZ7</accession>
<evidence type="ECO:0000313" key="3">
    <source>
        <dbReference type="Proteomes" id="UP000264217"/>
    </source>
</evidence>
<organism evidence="2 3">
    <name type="scientific">Mucilaginibacter conchicola</name>
    <dbReference type="NCBI Taxonomy" id="2303333"/>
    <lineage>
        <taxon>Bacteria</taxon>
        <taxon>Pseudomonadati</taxon>
        <taxon>Bacteroidota</taxon>
        <taxon>Sphingobacteriia</taxon>
        <taxon>Sphingobacteriales</taxon>
        <taxon>Sphingobacteriaceae</taxon>
        <taxon>Mucilaginibacter</taxon>
    </lineage>
</organism>
<keyword evidence="2" id="KW-0315">Glutamine amidotransferase</keyword>
<dbReference type="Gene3D" id="3.40.50.880">
    <property type="match status" value="1"/>
</dbReference>
<sequence>MTIHILQHVYFEGPGFIAKWAEQNSCEVTYTRLYEPGHHFPNLSKLHALVIMGGPMDVFAEHDYYWLHTEKIFIEDCIQAGKKVLGICLGAQLAAHCLGAMVSTAPNREIGWYPVKLLKMLFICPGSVLCSKIRRRCSTGMLINFRFPTADLSCFVLKLTKIRLFFLATTCSGYNFTWR</sequence>
<feature type="domain" description="Glutamine amidotransferase" evidence="1">
    <location>
        <begin position="22"/>
        <end position="107"/>
    </location>
</feature>
<dbReference type="PANTHER" id="PTHR42695:SF5">
    <property type="entry name" value="GLUTAMINE AMIDOTRANSFERASE YLR126C-RELATED"/>
    <property type="match status" value="1"/>
</dbReference>
<dbReference type="OrthoDB" id="9807137at2"/>
<reference evidence="2 3" key="1">
    <citation type="submission" date="2018-08" db="EMBL/GenBank/DDBJ databases">
        <title>Mucilaginibacter sp. MYSH2.</title>
        <authorList>
            <person name="Seo T."/>
        </authorList>
    </citation>
    <scope>NUCLEOTIDE SEQUENCE [LARGE SCALE GENOMIC DNA]</scope>
    <source>
        <strain evidence="2 3">MYSH2</strain>
    </source>
</reference>
<dbReference type="GO" id="GO:0016740">
    <property type="term" value="F:transferase activity"/>
    <property type="evidence" value="ECO:0007669"/>
    <property type="project" value="UniProtKB-KW"/>
</dbReference>
<keyword evidence="2" id="KW-0808">Transferase</keyword>
<dbReference type="InterPro" id="IPR029062">
    <property type="entry name" value="Class_I_gatase-like"/>
</dbReference>
<evidence type="ECO:0000259" key="1">
    <source>
        <dbReference type="Pfam" id="PF00117"/>
    </source>
</evidence>
<dbReference type="EMBL" id="QWDC01000004">
    <property type="protein sequence ID" value="RFZ90228.1"/>
    <property type="molecule type" value="Genomic_DNA"/>
</dbReference>
<proteinExistence type="predicted"/>
<dbReference type="AlphaFoldDB" id="A0A372NMZ7"/>
<evidence type="ECO:0000313" key="2">
    <source>
        <dbReference type="EMBL" id="RFZ90228.1"/>
    </source>
</evidence>
<protein>
    <submittedName>
        <fullName evidence="2">Type 1 glutamine amidotransferase</fullName>
    </submittedName>
</protein>
<dbReference type="GO" id="GO:0005829">
    <property type="term" value="C:cytosol"/>
    <property type="evidence" value="ECO:0007669"/>
    <property type="project" value="TreeGrafter"/>
</dbReference>
<gene>
    <name evidence="2" type="ORF">D0C36_20740</name>
</gene>
<dbReference type="InterPro" id="IPR044992">
    <property type="entry name" value="ChyE-like"/>
</dbReference>